<evidence type="ECO:0000313" key="1">
    <source>
        <dbReference type="EMBL" id="KAL0198951.1"/>
    </source>
</evidence>
<protein>
    <submittedName>
        <fullName evidence="1">Uncharacterized protein</fullName>
    </submittedName>
</protein>
<dbReference type="EMBL" id="JAMKFB020000003">
    <property type="protein sequence ID" value="KAL0198951.1"/>
    <property type="molecule type" value="Genomic_DNA"/>
</dbReference>
<keyword evidence="2" id="KW-1185">Reference proteome</keyword>
<accession>A0ABD0RKU8</accession>
<comment type="caution">
    <text evidence="1">The sequence shown here is derived from an EMBL/GenBank/DDBJ whole genome shotgun (WGS) entry which is preliminary data.</text>
</comment>
<dbReference type="SUPFAM" id="SSF53822">
    <property type="entry name" value="Periplasmic binding protein-like I"/>
    <property type="match status" value="1"/>
</dbReference>
<gene>
    <name evidence="1" type="ORF">M9458_007491</name>
</gene>
<evidence type="ECO:0000313" key="2">
    <source>
        <dbReference type="Proteomes" id="UP001529510"/>
    </source>
</evidence>
<reference evidence="1 2" key="1">
    <citation type="submission" date="2024-05" db="EMBL/GenBank/DDBJ databases">
        <title>Genome sequencing and assembly of Indian major carp, Cirrhinus mrigala (Hamilton, 1822).</title>
        <authorList>
            <person name="Mohindra V."/>
            <person name="Chowdhury L.M."/>
            <person name="Lal K."/>
            <person name="Jena J.K."/>
        </authorList>
    </citation>
    <scope>NUCLEOTIDE SEQUENCE [LARGE SCALE GENOMIC DNA]</scope>
    <source>
        <strain evidence="1">CM1030</strain>
        <tissue evidence="1">Blood</tissue>
    </source>
</reference>
<dbReference type="AlphaFoldDB" id="A0ABD0RKU8"/>
<dbReference type="InterPro" id="IPR028082">
    <property type="entry name" value="Peripla_BP_I"/>
</dbReference>
<proteinExistence type="predicted"/>
<feature type="non-terminal residue" evidence="1">
    <location>
        <position position="1"/>
    </location>
</feature>
<sequence length="89" mass="10336">EVGLTLTIPIISAGSFGLSCDYKEKLTRLLPPARKISEFFVHFWHKEFKNLKPKWKTAYIYKKVNNTEECFWYINALEAPSALDAEKPN</sequence>
<name>A0ABD0RKU8_CIRMR</name>
<dbReference type="Proteomes" id="UP001529510">
    <property type="component" value="Unassembled WGS sequence"/>
</dbReference>
<organism evidence="1 2">
    <name type="scientific">Cirrhinus mrigala</name>
    <name type="common">Mrigala</name>
    <dbReference type="NCBI Taxonomy" id="683832"/>
    <lineage>
        <taxon>Eukaryota</taxon>
        <taxon>Metazoa</taxon>
        <taxon>Chordata</taxon>
        <taxon>Craniata</taxon>
        <taxon>Vertebrata</taxon>
        <taxon>Euteleostomi</taxon>
        <taxon>Actinopterygii</taxon>
        <taxon>Neopterygii</taxon>
        <taxon>Teleostei</taxon>
        <taxon>Ostariophysi</taxon>
        <taxon>Cypriniformes</taxon>
        <taxon>Cyprinidae</taxon>
        <taxon>Labeoninae</taxon>
        <taxon>Labeonini</taxon>
        <taxon>Cirrhinus</taxon>
    </lineage>
</organism>